<evidence type="ECO:0000259" key="2">
    <source>
        <dbReference type="Pfam" id="PF20016"/>
    </source>
</evidence>
<evidence type="ECO:0000313" key="3">
    <source>
        <dbReference type="EMBL" id="MFF0001889.1"/>
    </source>
</evidence>
<keyword evidence="1" id="KW-0472">Membrane</keyword>
<dbReference type="EMBL" id="JBIAJP010000001">
    <property type="protein sequence ID" value="MFF0001889.1"/>
    <property type="molecule type" value="Genomic_DNA"/>
</dbReference>
<comment type="caution">
    <text evidence="3">The sequence shown here is derived from an EMBL/GenBank/DDBJ whole genome shotgun (WGS) entry which is preliminary data.</text>
</comment>
<keyword evidence="4" id="KW-1185">Reference proteome</keyword>
<dbReference type="RefSeq" id="WP_104778412.1">
    <property type="nucleotide sequence ID" value="NZ_JBEXVS010000020.1"/>
</dbReference>
<reference evidence="3 4" key="1">
    <citation type="submission" date="2024-10" db="EMBL/GenBank/DDBJ databases">
        <title>The Natural Products Discovery Center: Release of the First 8490 Sequenced Strains for Exploring Actinobacteria Biosynthetic Diversity.</title>
        <authorList>
            <person name="Kalkreuter E."/>
            <person name="Kautsar S.A."/>
            <person name="Yang D."/>
            <person name="Bader C.D."/>
            <person name="Teijaro C.N."/>
            <person name="Fluegel L."/>
            <person name="Davis C.M."/>
            <person name="Simpson J.R."/>
            <person name="Lauterbach L."/>
            <person name="Steele A.D."/>
            <person name="Gui C."/>
            <person name="Meng S."/>
            <person name="Li G."/>
            <person name="Viehrig K."/>
            <person name="Ye F."/>
            <person name="Su P."/>
            <person name="Kiefer A.F."/>
            <person name="Nichols A."/>
            <person name="Cepeda A.J."/>
            <person name="Yan W."/>
            <person name="Fan B."/>
            <person name="Jiang Y."/>
            <person name="Adhikari A."/>
            <person name="Zheng C.-J."/>
            <person name="Schuster L."/>
            <person name="Cowan T.M."/>
            <person name="Smanski M.J."/>
            <person name="Chevrette M.G."/>
            <person name="De Carvalho L.P.S."/>
            <person name="Shen B."/>
        </authorList>
    </citation>
    <scope>NUCLEOTIDE SEQUENCE [LARGE SCALE GENOMIC DNA]</scope>
    <source>
        <strain evidence="3 4">NPDC005497</strain>
    </source>
</reference>
<gene>
    <name evidence="3" type="ORF">ACFYQT_00285</name>
</gene>
<feature type="transmembrane region" description="Helical" evidence="1">
    <location>
        <begin position="21"/>
        <end position="41"/>
    </location>
</feature>
<evidence type="ECO:0000256" key="1">
    <source>
        <dbReference type="SAM" id="Phobius"/>
    </source>
</evidence>
<accession>A0ABW6MLH1</accession>
<dbReference type="Pfam" id="PF20016">
    <property type="entry name" value="ThsA_Macro"/>
    <property type="match status" value="1"/>
</dbReference>
<keyword evidence="1" id="KW-0812">Transmembrane</keyword>
<proteinExistence type="predicted"/>
<name>A0ABW6MLH1_9ACTN</name>
<dbReference type="SUPFAM" id="SSF52949">
    <property type="entry name" value="Macro domain-like"/>
    <property type="match status" value="1"/>
</dbReference>
<organism evidence="3 4">
    <name type="scientific">Streptomyces tibetensis</name>
    <dbReference type="NCBI Taxonomy" id="2382123"/>
    <lineage>
        <taxon>Bacteria</taxon>
        <taxon>Bacillati</taxon>
        <taxon>Actinomycetota</taxon>
        <taxon>Actinomycetes</taxon>
        <taxon>Kitasatosporales</taxon>
        <taxon>Streptomycetaceae</taxon>
        <taxon>Streptomyces</taxon>
    </lineage>
</organism>
<dbReference type="InterPro" id="IPR045535">
    <property type="entry name" value="ThsA_Macro"/>
</dbReference>
<dbReference type="InterPro" id="IPR043472">
    <property type="entry name" value="Macro_dom-like"/>
</dbReference>
<feature type="transmembrane region" description="Helical" evidence="1">
    <location>
        <begin position="53"/>
        <end position="71"/>
    </location>
</feature>
<dbReference type="Proteomes" id="UP001601422">
    <property type="component" value="Unassembled WGS sequence"/>
</dbReference>
<sequence>MSRTVRHQARTIFGTRLGLSTAGRACAVQFTLLSGLVQLYLAFWPDSSLPRGPAFLGVVGISLVGGILRSWPRTRVSHEFQHPGFEVTIKVGDLFEQPGHLVIGSNDVFDTDTRDDLLIVHRSVQGQFLHRLYANETTRLDGDIDTALDGVAPVRVEDRAVKRAGKLARYPLGTVAVLGSPRKRFFLSAYGTMRNDLTVTSGPDQMWKSLEELWHVMHLHARREAVAMPVIGSGLARIDSMDHASLIKLILLSFVTRSRRSVICKELTIVVLPEDYVRVDMLELATFLRTL</sequence>
<protein>
    <submittedName>
        <fullName evidence="3">Macro domain-containing protein</fullName>
    </submittedName>
</protein>
<keyword evidence="1" id="KW-1133">Transmembrane helix</keyword>
<feature type="domain" description="Thoeris protein ThsA Macro" evidence="2">
    <location>
        <begin position="87"/>
        <end position="271"/>
    </location>
</feature>
<evidence type="ECO:0000313" key="4">
    <source>
        <dbReference type="Proteomes" id="UP001601422"/>
    </source>
</evidence>